<evidence type="ECO:0000313" key="1">
    <source>
        <dbReference type="EMBL" id="KAL0938011.1"/>
    </source>
</evidence>
<accession>A0ACC3Z1Q2</accession>
<keyword evidence="2" id="KW-1185">Reference proteome</keyword>
<proteinExistence type="predicted"/>
<sequence>MKATTLLGLFAFAGIALSAALEPIITRDVDGDLPPMTWTGPTKVGGEEVTLHGTVQEIYAQLTAINPQYNALDFPEYRKKVEEVAVLQGLTPEEFVNGNSTSSSSLQKRDWMNCDVAGDMVLYSGFSCKEGKDYLVRLGNGLCGAPPGPGGCHSSMNSHQGHVISHVLAVPV</sequence>
<reference evidence="1 2" key="1">
    <citation type="journal article" date="2020" name="Phytopathology">
        <title>Genome Sequence Resources of Colletotrichum truncatum, C. plurivorum, C. musicola, and C. sojae: Four Species Pathogenic to Soybean (Glycine max).</title>
        <authorList>
            <person name="Rogerio F."/>
            <person name="Boufleur T.R."/>
            <person name="Ciampi-Guillardi M."/>
            <person name="Sukno S.A."/>
            <person name="Thon M.R."/>
            <person name="Massola Junior N.S."/>
            <person name="Baroncelli R."/>
        </authorList>
    </citation>
    <scope>NUCLEOTIDE SEQUENCE [LARGE SCALE GENOMIC DNA]</scope>
    <source>
        <strain evidence="1 2">CMES1059</strain>
    </source>
</reference>
<gene>
    <name evidence="1" type="ORF">CTRU02_207742</name>
</gene>
<protein>
    <submittedName>
        <fullName evidence="1">Secreted protein</fullName>
    </submittedName>
</protein>
<comment type="caution">
    <text evidence="1">The sequence shown here is derived from an EMBL/GenBank/DDBJ whole genome shotgun (WGS) entry which is preliminary data.</text>
</comment>
<dbReference type="EMBL" id="VUJX02000004">
    <property type="protein sequence ID" value="KAL0938011.1"/>
    <property type="molecule type" value="Genomic_DNA"/>
</dbReference>
<evidence type="ECO:0000313" key="2">
    <source>
        <dbReference type="Proteomes" id="UP000805649"/>
    </source>
</evidence>
<organism evidence="1 2">
    <name type="scientific">Colletotrichum truncatum</name>
    <name type="common">Anthracnose fungus</name>
    <name type="synonym">Colletotrichum capsici</name>
    <dbReference type="NCBI Taxonomy" id="5467"/>
    <lineage>
        <taxon>Eukaryota</taxon>
        <taxon>Fungi</taxon>
        <taxon>Dikarya</taxon>
        <taxon>Ascomycota</taxon>
        <taxon>Pezizomycotina</taxon>
        <taxon>Sordariomycetes</taxon>
        <taxon>Hypocreomycetidae</taxon>
        <taxon>Glomerellales</taxon>
        <taxon>Glomerellaceae</taxon>
        <taxon>Colletotrichum</taxon>
        <taxon>Colletotrichum truncatum species complex</taxon>
    </lineage>
</organism>
<dbReference type="Proteomes" id="UP000805649">
    <property type="component" value="Unassembled WGS sequence"/>
</dbReference>
<name>A0ACC3Z1Q2_COLTU</name>